<keyword evidence="2" id="KW-0238">DNA-binding</keyword>
<dbReference type="EMBL" id="CP076023">
    <property type="protein sequence ID" value="QWC17899.1"/>
    <property type="molecule type" value="Genomic_DNA"/>
</dbReference>
<dbReference type="Gene3D" id="3.10.20.600">
    <property type="match status" value="1"/>
</dbReference>
<keyword evidence="3" id="KW-1185">Reference proteome</keyword>
<dbReference type="SUPFAM" id="SSF142984">
    <property type="entry name" value="Nqo1 middle domain-like"/>
    <property type="match status" value="1"/>
</dbReference>
<dbReference type="InterPro" id="IPR010994">
    <property type="entry name" value="RuvA_2-like"/>
</dbReference>
<dbReference type="Pfam" id="PF12836">
    <property type="entry name" value="HHH_3"/>
    <property type="match status" value="1"/>
</dbReference>
<dbReference type="Gene3D" id="1.10.150.320">
    <property type="entry name" value="Photosystem II 12 kDa extrinsic protein"/>
    <property type="match status" value="1"/>
</dbReference>
<dbReference type="PANTHER" id="PTHR21180">
    <property type="entry name" value="ENDONUCLEASE/EXONUCLEASE/PHOSPHATASE FAMILY DOMAIN-CONTAINING PROTEIN 1"/>
    <property type="match status" value="1"/>
</dbReference>
<dbReference type="PANTHER" id="PTHR21180:SF32">
    <property type="entry name" value="ENDONUCLEASE_EXONUCLEASE_PHOSPHATASE FAMILY DOMAIN-CONTAINING PROTEIN 1"/>
    <property type="match status" value="1"/>
</dbReference>
<feature type="domain" description="Soluble ligand binding" evidence="1">
    <location>
        <begin position="69"/>
        <end position="123"/>
    </location>
</feature>
<name>A0ABX8GR54_9CELL</name>
<organism evidence="2 3">
    <name type="scientific">Cellulomonas dongxiuzhuiae</name>
    <dbReference type="NCBI Taxonomy" id="2819979"/>
    <lineage>
        <taxon>Bacteria</taxon>
        <taxon>Bacillati</taxon>
        <taxon>Actinomycetota</taxon>
        <taxon>Actinomycetes</taxon>
        <taxon>Micrococcales</taxon>
        <taxon>Cellulomonadaceae</taxon>
        <taxon>Cellulomonas</taxon>
    </lineage>
</organism>
<dbReference type="GO" id="GO:0003677">
    <property type="term" value="F:DNA binding"/>
    <property type="evidence" value="ECO:0007669"/>
    <property type="project" value="UniProtKB-KW"/>
</dbReference>
<proteinExistence type="predicted"/>
<accession>A0ABX8GR54</accession>
<evidence type="ECO:0000259" key="1">
    <source>
        <dbReference type="Pfam" id="PF10531"/>
    </source>
</evidence>
<evidence type="ECO:0000313" key="2">
    <source>
        <dbReference type="EMBL" id="QWC17899.1"/>
    </source>
</evidence>
<sequence length="201" mass="20005">MTRVRWVPGWRTAGAAVLVLALVAGGIVLRAASAPRGEPVAVPVPAVTRSGTGADTGAGGPPDAPDQVVVHVVGAVARPGIVRLPLGARVSDAIDAVGGGTPDAGLAAVNLARVLTDGEQLVVPLLGAPVPVPSAALADGLVDLNTADAAALEELPGVGPVLAGRIVQRRTERPFTSVDELDEVSGIGPALLADLLPRVRV</sequence>
<dbReference type="InterPro" id="IPR051675">
    <property type="entry name" value="Endo/Exo/Phosphatase_dom_1"/>
</dbReference>
<dbReference type="InterPro" id="IPR019554">
    <property type="entry name" value="Soluble_ligand-bd"/>
</dbReference>
<gene>
    <name evidence="2" type="ORF">KKR89_11285</name>
</gene>
<dbReference type="Pfam" id="PF10531">
    <property type="entry name" value="SLBB"/>
    <property type="match status" value="1"/>
</dbReference>
<dbReference type="Proteomes" id="UP000679335">
    <property type="component" value="Chromosome"/>
</dbReference>
<dbReference type="SUPFAM" id="SSF47781">
    <property type="entry name" value="RuvA domain 2-like"/>
    <property type="match status" value="1"/>
</dbReference>
<protein>
    <submittedName>
        <fullName evidence="2">ComEA family DNA-binding protein</fullName>
    </submittedName>
</protein>
<evidence type="ECO:0000313" key="3">
    <source>
        <dbReference type="Proteomes" id="UP000679335"/>
    </source>
</evidence>
<reference evidence="2 3" key="1">
    <citation type="submission" date="2021-05" db="EMBL/GenBank/DDBJ databases">
        <title>Novel species in genus Cellulomonas.</title>
        <authorList>
            <person name="Zhang G."/>
        </authorList>
    </citation>
    <scope>NUCLEOTIDE SEQUENCE [LARGE SCALE GENOMIC DNA]</scope>
    <source>
        <strain evidence="3">zg-ZUI157</strain>
    </source>
</reference>